<dbReference type="AlphaFoldDB" id="A0A9P8A7Q6"/>
<dbReference type="Pfam" id="PF16884">
    <property type="entry name" value="ADH_N_2"/>
    <property type="match status" value="1"/>
</dbReference>
<reference evidence="3" key="1">
    <citation type="submission" date="2021-07" db="EMBL/GenBank/DDBJ databases">
        <title>Draft genome of Mortierella alpina, strain LL118, isolated from an aspen leaf litter sample.</title>
        <authorList>
            <person name="Yang S."/>
            <person name="Vinatzer B.A."/>
        </authorList>
    </citation>
    <scope>NUCLEOTIDE SEQUENCE</scope>
    <source>
        <strain evidence="3">LL118</strain>
    </source>
</reference>
<accession>A0A9P8A7Q6</accession>
<sequence length="338" mass="36870">MAPINNTRIVRAKYVARGESFTQENFRTEIVPLDHNLKEGDVLIRNIYLGLDPYTRFSFESPAPTLGQTVGGFGLGEVVESKNAAYPVSSIVVGFNFGWEQYTLQSNPRVLFVVPDAQNSKVDLTEYLNALGINGLTSYAAAETLVKFHKDQKIYVSSAAGPVGTFFALLAKRAGAFVIGSAGSDDKVQYLLKDIGLDAAFNYKTQDARAQLDAAAPGGIDVYFDLVGGETLDVALEKLKDQGQVLAVGNLSVVNGKTPYLTKNLHLITFKALTINGFSAFHHYQKFPEFWKKFVPLVASGEFKTQKPTVIQGLENAGQAFADYFDGKYQGKVIVQVA</sequence>
<protein>
    <recommendedName>
        <fullName evidence="2">Enoyl reductase (ER) domain-containing protein</fullName>
    </recommendedName>
</protein>
<evidence type="ECO:0000313" key="3">
    <source>
        <dbReference type="EMBL" id="KAG9325235.1"/>
    </source>
</evidence>
<organism evidence="3 4">
    <name type="scientific">Mortierella alpina</name>
    <name type="common">Oleaginous fungus</name>
    <name type="synonym">Mortierella renispora</name>
    <dbReference type="NCBI Taxonomy" id="64518"/>
    <lineage>
        <taxon>Eukaryota</taxon>
        <taxon>Fungi</taxon>
        <taxon>Fungi incertae sedis</taxon>
        <taxon>Mucoromycota</taxon>
        <taxon>Mortierellomycotina</taxon>
        <taxon>Mortierellomycetes</taxon>
        <taxon>Mortierellales</taxon>
        <taxon>Mortierellaceae</taxon>
        <taxon>Mortierella</taxon>
    </lineage>
</organism>
<proteinExistence type="predicted"/>
<dbReference type="InterPro" id="IPR011032">
    <property type="entry name" value="GroES-like_sf"/>
</dbReference>
<dbReference type="Gene3D" id="3.40.50.720">
    <property type="entry name" value="NAD(P)-binding Rossmann-like Domain"/>
    <property type="match status" value="1"/>
</dbReference>
<keyword evidence="1" id="KW-0560">Oxidoreductase</keyword>
<dbReference type="PANTHER" id="PTHR43205:SF7">
    <property type="entry name" value="PROSTAGLANDIN REDUCTASE 1"/>
    <property type="match status" value="1"/>
</dbReference>
<dbReference type="SUPFAM" id="SSF51735">
    <property type="entry name" value="NAD(P)-binding Rossmann-fold domains"/>
    <property type="match status" value="1"/>
</dbReference>
<dbReference type="EMBL" id="JAIFTL010000045">
    <property type="protein sequence ID" value="KAG9325235.1"/>
    <property type="molecule type" value="Genomic_DNA"/>
</dbReference>
<dbReference type="InterPro" id="IPR020843">
    <property type="entry name" value="ER"/>
</dbReference>
<feature type="domain" description="Enoyl reductase (ER)" evidence="2">
    <location>
        <begin position="22"/>
        <end position="335"/>
    </location>
</feature>
<comment type="caution">
    <text evidence="3">The sequence shown here is derived from an EMBL/GenBank/DDBJ whole genome shotgun (WGS) entry which is preliminary data.</text>
</comment>
<dbReference type="GO" id="GO:0016628">
    <property type="term" value="F:oxidoreductase activity, acting on the CH-CH group of donors, NAD or NADP as acceptor"/>
    <property type="evidence" value="ECO:0007669"/>
    <property type="project" value="InterPro"/>
</dbReference>
<evidence type="ECO:0000256" key="1">
    <source>
        <dbReference type="ARBA" id="ARBA00023002"/>
    </source>
</evidence>
<dbReference type="SMART" id="SM00829">
    <property type="entry name" value="PKS_ER"/>
    <property type="match status" value="1"/>
</dbReference>
<dbReference type="SUPFAM" id="SSF50129">
    <property type="entry name" value="GroES-like"/>
    <property type="match status" value="1"/>
</dbReference>
<dbReference type="Proteomes" id="UP000717515">
    <property type="component" value="Unassembled WGS sequence"/>
</dbReference>
<name>A0A9P8A7Q6_MORAP</name>
<dbReference type="InterPro" id="IPR045010">
    <property type="entry name" value="MDR_fam"/>
</dbReference>
<dbReference type="InterPro" id="IPR013149">
    <property type="entry name" value="ADH-like_C"/>
</dbReference>
<dbReference type="Pfam" id="PF00107">
    <property type="entry name" value="ADH_zinc_N"/>
    <property type="match status" value="1"/>
</dbReference>
<dbReference type="CDD" id="cd05288">
    <property type="entry name" value="PGDH"/>
    <property type="match status" value="1"/>
</dbReference>
<gene>
    <name evidence="3" type="ORF">KVV02_004175</name>
</gene>
<evidence type="ECO:0000313" key="4">
    <source>
        <dbReference type="Proteomes" id="UP000717515"/>
    </source>
</evidence>
<dbReference type="InterPro" id="IPR041694">
    <property type="entry name" value="ADH_N_2"/>
</dbReference>
<dbReference type="InterPro" id="IPR036291">
    <property type="entry name" value="NAD(P)-bd_dom_sf"/>
</dbReference>
<dbReference type="PANTHER" id="PTHR43205">
    <property type="entry name" value="PROSTAGLANDIN REDUCTASE"/>
    <property type="match status" value="1"/>
</dbReference>
<evidence type="ECO:0000259" key="2">
    <source>
        <dbReference type="SMART" id="SM00829"/>
    </source>
</evidence>
<dbReference type="Gene3D" id="3.90.180.10">
    <property type="entry name" value="Medium-chain alcohol dehydrogenases, catalytic domain"/>
    <property type="match status" value="1"/>
</dbReference>